<comment type="caution">
    <text evidence="2">The sequence shown here is derived from an EMBL/GenBank/DDBJ whole genome shotgun (WGS) entry which is preliminary data.</text>
</comment>
<dbReference type="EMBL" id="JAAXOT010000021">
    <property type="protein sequence ID" value="NKY60194.1"/>
    <property type="molecule type" value="Genomic_DNA"/>
</dbReference>
<evidence type="ECO:0000256" key="1">
    <source>
        <dbReference type="SAM" id="MobiDB-lite"/>
    </source>
</evidence>
<protein>
    <submittedName>
        <fullName evidence="2">Uncharacterized protein</fullName>
    </submittedName>
</protein>
<evidence type="ECO:0000313" key="3">
    <source>
        <dbReference type="Proteomes" id="UP000570678"/>
    </source>
</evidence>
<gene>
    <name evidence="2" type="ORF">HGA15_29460</name>
</gene>
<keyword evidence="3" id="KW-1185">Reference proteome</keyword>
<evidence type="ECO:0000313" key="2">
    <source>
        <dbReference type="EMBL" id="NKY60194.1"/>
    </source>
</evidence>
<dbReference type="RefSeq" id="WP_063916050.1">
    <property type="nucleotide sequence ID" value="NZ_JAAXOT010000021.1"/>
</dbReference>
<dbReference type="AlphaFoldDB" id="A0A846YRS5"/>
<name>A0A846YRS5_9NOCA</name>
<feature type="region of interest" description="Disordered" evidence="1">
    <location>
        <begin position="64"/>
        <end position="86"/>
    </location>
</feature>
<reference evidence="2 3" key="1">
    <citation type="submission" date="2020-04" db="EMBL/GenBank/DDBJ databases">
        <title>MicrobeNet Type strains.</title>
        <authorList>
            <person name="Nicholson A.C."/>
        </authorList>
    </citation>
    <scope>NUCLEOTIDE SEQUENCE [LARGE SCALE GENOMIC DNA]</scope>
    <source>
        <strain evidence="2 3">JCM 3332</strain>
    </source>
</reference>
<dbReference type="Proteomes" id="UP000570678">
    <property type="component" value="Unassembled WGS sequence"/>
</dbReference>
<organism evidence="2 3">
    <name type="scientific">Nocardia flavorosea</name>
    <dbReference type="NCBI Taxonomy" id="53429"/>
    <lineage>
        <taxon>Bacteria</taxon>
        <taxon>Bacillati</taxon>
        <taxon>Actinomycetota</taxon>
        <taxon>Actinomycetes</taxon>
        <taxon>Mycobacteriales</taxon>
        <taxon>Nocardiaceae</taxon>
        <taxon>Nocardia</taxon>
    </lineage>
</organism>
<sequence length="86" mass="8914">MTVTVVVGNPKPASRILPSGVALALAPDLLLKPVLVEPGATTALPGPYLSDRTFGADGVLTGHAERRRREAQALSTVSPAKQEVES</sequence>
<proteinExistence type="predicted"/>
<accession>A0A846YRS5</accession>